<dbReference type="EMBL" id="WUTW01000002">
    <property type="protein sequence ID" value="MXQ65366.1"/>
    <property type="molecule type" value="Genomic_DNA"/>
</dbReference>
<comment type="caution">
    <text evidence="1">The sequence shown here is derived from an EMBL/GenBank/DDBJ whole genome shotgun (WGS) entry which is preliminary data.</text>
</comment>
<dbReference type="Proteomes" id="UP000431901">
    <property type="component" value="Unassembled WGS sequence"/>
</dbReference>
<keyword evidence="2" id="KW-1185">Reference proteome</keyword>
<sequence>MTTDLDALVRSIAAATDTDPAVGDDARRALRDAVTATDPHARPARRSVWRPLQRSGPQAVRRSLRWKLGVPLAVGLAGAAAAALTIPGGDGPRTTGTQIHARQVAALTFTEHGRYIDVRIKDPLADPARYRAEFAARGMDVRLTLVPASPSIVGTVVFSEGPEFPLLTGGGCVTGGGGPCVRGFRVPVGFRGTATLSFGRAARPGERYDSTANAFAPGEALHCLDVRGLTIDAALPRMAKRHVTAPLFHVEQHTTPGIARNVPRDQVPGSWYVADADPWAPGQVLLWVRQDRPEPRSAAREAALNRGCGR</sequence>
<organism evidence="1 2">
    <name type="scientific">Actinomadura rayongensis</name>
    <dbReference type="NCBI Taxonomy" id="1429076"/>
    <lineage>
        <taxon>Bacteria</taxon>
        <taxon>Bacillati</taxon>
        <taxon>Actinomycetota</taxon>
        <taxon>Actinomycetes</taxon>
        <taxon>Streptosporangiales</taxon>
        <taxon>Thermomonosporaceae</taxon>
        <taxon>Actinomadura</taxon>
    </lineage>
</organism>
<gene>
    <name evidence="1" type="ORF">GQ466_15115</name>
</gene>
<accession>A0A6I4WBG5</accession>
<name>A0A6I4WBG5_9ACTN</name>
<proteinExistence type="predicted"/>
<evidence type="ECO:0000313" key="1">
    <source>
        <dbReference type="EMBL" id="MXQ65366.1"/>
    </source>
</evidence>
<dbReference type="AlphaFoldDB" id="A0A6I4WBG5"/>
<evidence type="ECO:0000313" key="2">
    <source>
        <dbReference type="Proteomes" id="UP000431901"/>
    </source>
</evidence>
<reference evidence="1 2" key="1">
    <citation type="submission" date="2019-12" db="EMBL/GenBank/DDBJ databases">
        <title>Nocardia macrotermitis sp. nov. and Nocardia aurantia sp. nov., isolated from the gut of the fungus growing-termite Macrotermes natalensis.</title>
        <authorList>
            <person name="Christine B."/>
            <person name="Rene B."/>
        </authorList>
    </citation>
    <scope>NUCLEOTIDE SEQUENCE [LARGE SCALE GENOMIC DNA]</scope>
    <source>
        <strain evidence="1 2">DSM 102126</strain>
    </source>
</reference>
<protein>
    <submittedName>
        <fullName evidence="1">Uncharacterized protein</fullName>
    </submittedName>
</protein>
<dbReference type="OrthoDB" id="3826074at2"/>
<dbReference type="RefSeq" id="WP_161103468.1">
    <property type="nucleotide sequence ID" value="NZ_JBHLYI010000010.1"/>
</dbReference>